<sequence length="62" mass="7037">MARSALELITPKLRRGGVLLIDNTEYRPDIYRDAFEYIDDPANGLLTRTLPFRGGLEMIVKA</sequence>
<evidence type="ECO:0008006" key="3">
    <source>
        <dbReference type="Google" id="ProtNLM"/>
    </source>
</evidence>
<name>A0A917VPZ1_9NOCA</name>
<protein>
    <recommendedName>
        <fullName evidence="3">O-methyltransferase</fullName>
    </recommendedName>
</protein>
<reference evidence="1" key="1">
    <citation type="journal article" date="2014" name="Int. J. Syst. Evol. Microbiol.">
        <title>Complete genome sequence of Corynebacterium casei LMG S-19264T (=DSM 44701T), isolated from a smear-ripened cheese.</title>
        <authorList>
            <consortium name="US DOE Joint Genome Institute (JGI-PGF)"/>
            <person name="Walter F."/>
            <person name="Albersmeier A."/>
            <person name="Kalinowski J."/>
            <person name="Ruckert C."/>
        </authorList>
    </citation>
    <scope>NUCLEOTIDE SEQUENCE</scope>
    <source>
        <strain evidence="1">CGMCC 4.3508</strain>
    </source>
</reference>
<dbReference type="RefSeq" id="WP_062996424.1">
    <property type="nucleotide sequence ID" value="NZ_BMMH01000002.1"/>
</dbReference>
<evidence type="ECO:0000313" key="2">
    <source>
        <dbReference type="Proteomes" id="UP000638263"/>
    </source>
</evidence>
<dbReference type="Proteomes" id="UP000638263">
    <property type="component" value="Unassembled WGS sequence"/>
</dbReference>
<reference evidence="1" key="2">
    <citation type="submission" date="2020-09" db="EMBL/GenBank/DDBJ databases">
        <authorList>
            <person name="Sun Q."/>
            <person name="Zhou Y."/>
        </authorList>
    </citation>
    <scope>NUCLEOTIDE SEQUENCE</scope>
    <source>
        <strain evidence="1">CGMCC 4.3508</strain>
    </source>
</reference>
<proteinExistence type="predicted"/>
<organism evidence="1 2">
    <name type="scientific">Nocardia jinanensis</name>
    <dbReference type="NCBI Taxonomy" id="382504"/>
    <lineage>
        <taxon>Bacteria</taxon>
        <taxon>Bacillati</taxon>
        <taxon>Actinomycetota</taxon>
        <taxon>Actinomycetes</taxon>
        <taxon>Mycobacteriales</taxon>
        <taxon>Nocardiaceae</taxon>
        <taxon>Nocardia</taxon>
    </lineage>
</organism>
<gene>
    <name evidence="1" type="ORF">GCM10011588_17100</name>
</gene>
<dbReference type="EMBL" id="BMMH01000002">
    <property type="protein sequence ID" value="GGL02981.1"/>
    <property type="molecule type" value="Genomic_DNA"/>
</dbReference>
<dbReference type="AlphaFoldDB" id="A0A917VPZ1"/>
<keyword evidence="2" id="KW-1185">Reference proteome</keyword>
<evidence type="ECO:0000313" key="1">
    <source>
        <dbReference type="EMBL" id="GGL02981.1"/>
    </source>
</evidence>
<comment type="caution">
    <text evidence="1">The sequence shown here is derived from an EMBL/GenBank/DDBJ whole genome shotgun (WGS) entry which is preliminary data.</text>
</comment>
<accession>A0A917VPZ1</accession>